<protein>
    <submittedName>
        <fullName evidence="1">Uncharacterized protein</fullName>
    </submittedName>
</protein>
<reference evidence="1" key="1">
    <citation type="journal article" date="2020" name="G3 (Bethesda)">
        <title>High-Quality Assemblies for Three Invasive Social Wasps from the &lt;i&gt;Vespula&lt;/i&gt; Genus.</title>
        <authorList>
            <person name="Harrop T.W.R."/>
            <person name="Guhlin J."/>
            <person name="McLaughlin G.M."/>
            <person name="Permina E."/>
            <person name="Stockwell P."/>
            <person name="Gilligan J."/>
            <person name="Le Lec M.F."/>
            <person name="Gruber M.A.M."/>
            <person name="Quinn O."/>
            <person name="Lovegrove M."/>
            <person name="Duncan E.J."/>
            <person name="Remnant E.J."/>
            <person name="Van Eeckhoven J."/>
            <person name="Graham B."/>
            <person name="Knapp R.A."/>
            <person name="Langford K.W."/>
            <person name="Kronenberg Z."/>
            <person name="Press M.O."/>
            <person name="Eacker S.M."/>
            <person name="Wilson-Rankin E.E."/>
            <person name="Purcell J."/>
            <person name="Lester P.J."/>
            <person name="Dearden P.K."/>
        </authorList>
    </citation>
    <scope>NUCLEOTIDE SEQUENCE</scope>
    <source>
        <strain evidence="1">Volc-1</strain>
    </source>
</reference>
<evidence type="ECO:0000313" key="2">
    <source>
        <dbReference type="Proteomes" id="UP000600918"/>
    </source>
</evidence>
<organism evidence="1 2">
    <name type="scientific">Vespula pensylvanica</name>
    <name type="common">Western yellow jacket</name>
    <name type="synonym">Wasp</name>
    <dbReference type="NCBI Taxonomy" id="30213"/>
    <lineage>
        <taxon>Eukaryota</taxon>
        <taxon>Metazoa</taxon>
        <taxon>Ecdysozoa</taxon>
        <taxon>Arthropoda</taxon>
        <taxon>Hexapoda</taxon>
        <taxon>Insecta</taxon>
        <taxon>Pterygota</taxon>
        <taxon>Neoptera</taxon>
        <taxon>Endopterygota</taxon>
        <taxon>Hymenoptera</taxon>
        <taxon>Apocrita</taxon>
        <taxon>Aculeata</taxon>
        <taxon>Vespoidea</taxon>
        <taxon>Vespidae</taxon>
        <taxon>Vespinae</taxon>
        <taxon>Vespula</taxon>
    </lineage>
</organism>
<evidence type="ECO:0000313" key="1">
    <source>
        <dbReference type="EMBL" id="KAF7439618.1"/>
    </source>
</evidence>
<accession>A0A834PH18</accession>
<proteinExistence type="predicted"/>
<dbReference type="AlphaFoldDB" id="A0A834PH18"/>
<name>A0A834PH18_VESPE</name>
<dbReference type="EMBL" id="JACSDY010000001">
    <property type="protein sequence ID" value="KAF7439618.1"/>
    <property type="molecule type" value="Genomic_DNA"/>
</dbReference>
<dbReference type="Proteomes" id="UP000600918">
    <property type="component" value="Unassembled WGS sequence"/>
</dbReference>
<keyword evidence="2" id="KW-1185">Reference proteome</keyword>
<gene>
    <name evidence="1" type="ORF">H0235_002009</name>
</gene>
<sequence>MFEDKFAKSVGVTDKDHCYVSKYLRRPTAENRNGTCFVLESRCTKELLKQRYIEYPGSSGTFLRGHNFEHVAKRPIQRNQTYVVDGIISTFEGTMGNLEIVMYYGTWKVQETYYANPGLFYDHTPRWIWKTPKKTISILSLFLLLRREL</sequence>
<comment type="caution">
    <text evidence="1">The sequence shown here is derived from an EMBL/GenBank/DDBJ whole genome shotgun (WGS) entry which is preliminary data.</text>
</comment>